<reference evidence="2 3" key="1">
    <citation type="journal article" date="2015" name="Stand. Genomic Sci.">
        <title>Genomic Encyclopedia of Bacterial and Archaeal Type Strains, Phase III: the genomes of soil and plant-associated and newly described type strains.</title>
        <authorList>
            <person name="Whitman W.B."/>
            <person name="Woyke T."/>
            <person name="Klenk H.P."/>
            <person name="Zhou Y."/>
            <person name="Lilburn T.G."/>
            <person name="Beck B.J."/>
            <person name="De Vos P."/>
            <person name="Vandamme P."/>
            <person name="Eisen J.A."/>
            <person name="Garrity G."/>
            <person name="Hugenholtz P."/>
            <person name="Kyrpides N.C."/>
        </authorList>
    </citation>
    <scope>NUCLEOTIDE SEQUENCE [LARGE SCALE GENOMIC DNA]</scope>
    <source>
        <strain evidence="2 3">CGMCC 1.10136</strain>
    </source>
</reference>
<evidence type="ECO:0000313" key="2">
    <source>
        <dbReference type="EMBL" id="TWI06381.1"/>
    </source>
</evidence>
<dbReference type="Gene3D" id="1.10.260.40">
    <property type="entry name" value="lambda repressor-like DNA-binding domains"/>
    <property type="match status" value="1"/>
</dbReference>
<accession>A0A562LFK0</accession>
<dbReference type="GO" id="GO:0003677">
    <property type="term" value="F:DNA binding"/>
    <property type="evidence" value="ECO:0007669"/>
    <property type="project" value="InterPro"/>
</dbReference>
<dbReference type="EMBL" id="VLKP01000017">
    <property type="protein sequence ID" value="TWI06381.1"/>
    <property type="molecule type" value="Genomic_DNA"/>
</dbReference>
<protein>
    <submittedName>
        <fullName evidence="2">Transcriptional regulator, XRE family</fullName>
    </submittedName>
</protein>
<comment type="caution">
    <text evidence="2">The sequence shown here is derived from an EMBL/GenBank/DDBJ whole genome shotgun (WGS) entry which is preliminary data.</text>
</comment>
<dbReference type="Pfam" id="PF01381">
    <property type="entry name" value="HTH_3"/>
    <property type="match status" value="1"/>
</dbReference>
<dbReference type="InterPro" id="IPR001387">
    <property type="entry name" value="Cro/C1-type_HTH"/>
</dbReference>
<dbReference type="PROSITE" id="PS50943">
    <property type="entry name" value="HTH_CROC1"/>
    <property type="match status" value="1"/>
</dbReference>
<proteinExistence type="predicted"/>
<dbReference type="SUPFAM" id="SSF47413">
    <property type="entry name" value="lambda repressor-like DNA-binding domains"/>
    <property type="match status" value="1"/>
</dbReference>
<evidence type="ECO:0000313" key="3">
    <source>
        <dbReference type="Proteomes" id="UP000316471"/>
    </source>
</evidence>
<dbReference type="AlphaFoldDB" id="A0A562LFK0"/>
<keyword evidence="3" id="KW-1185">Reference proteome</keyword>
<dbReference type="CDD" id="cd00093">
    <property type="entry name" value="HTH_XRE"/>
    <property type="match status" value="1"/>
</dbReference>
<dbReference type="Proteomes" id="UP000316471">
    <property type="component" value="Unassembled WGS sequence"/>
</dbReference>
<dbReference type="InterPro" id="IPR010982">
    <property type="entry name" value="Lambda_DNA-bd_dom_sf"/>
</dbReference>
<feature type="domain" description="HTH cro/C1-type" evidence="1">
    <location>
        <begin position="7"/>
        <end position="54"/>
    </location>
</feature>
<evidence type="ECO:0000259" key="1">
    <source>
        <dbReference type="PROSITE" id="PS50943"/>
    </source>
</evidence>
<name>A0A562LFK0_9GAMM</name>
<sequence>MRLGIAQVELGRRVGMDPGVASPRINQYENGVHVPHHTTAARIARELGVPLAYLYAEDDQLARWILVWTQLSAAERRRLLRELEA</sequence>
<gene>
    <name evidence="2" type="ORF">IP93_03001</name>
</gene>
<organism evidence="2 3">
    <name type="scientific">Aerolutibacter ruishenii</name>
    <dbReference type="NCBI Taxonomy" id="686800"/>
    <lineage>
        <taxon>Bacteria</taxon>
        <taxon>Pseudomonadati</taxon>
        <taxon>Pseudomonadota</taxon>
        <taxon>Gammaproteobacteria</taxon>
        <taxon>Lysobacterales</taxon>
        <taxon>Lysobacteraceae</taxon>
        <taxon>Aerolutibacter</taxon>
    </lineage>
</organism>